<evidence type="ECO:0000313" key="14">
    <source>
        <dbReference type="EMBL" id="GAB1227123.1"/>
    </source>
</evidence>
<dbReference type="Gene3D" id="1.10.10.10">
    <property type="entry name" value="Winged helix-like DNA-binding domain superfamily/Winged helix DNA-binding domain"/>
    <property type="match status" value="1"/>
</dbReference>
<dbReference type="InterPro" id="IPR016197">
    <property type="entry name" value="Chromo-like_dom_sf"/>
</dbReference>
<evidence type="ECO:0000256" key="8">
    <source>
        <dbReference type="ARBA" id="ARBA00022853"/>
    </source>
</evidence>
<evidence type="ECO:0000256" key="7">
    <source>
        <dbReference type="ARBA" id="ARBA00022833"/>
    </source>
</evidence>
<keyword evidence="7" id="KW-0862">Zinc</keyword>
<dbReference type="InterPro" id="IPR050603">
    <property type="entry name" value="MYST_HAT"/>
</dbReference>
<keyword evidence="4" id="KW-0808">Transferase</keyword>
<evidence type="ECO:0000256" key="5">
    <source>
        <dbReference type="ARBA" id="ARBA00022723"/>
    </source>
</evidence>
<dbReference type="InterPro" id="IPR016181">
    <property type="entry name" value="Acyl_CoA_acyltransferase"/>
</dbReference>
<dbReference type="Proteomes" id="UP001628156">
    <property type="component" value="Unassembled WGS sequence"/>
</dbReference>
<comment type="caution">
    <text evidence="14">The sequence shown here is derived from an EMBL/GenBank/DDBJ whole genome shotgun (WGS) entry which is preliminary data.</text>
</comment>
<dbReference type="InterPro" id="IPR002717">
    <property type="entry name" value="HAT_MYST-type"/>
</dbReference>
<dbReference type="SUPFAM" id="SSF55729">
    <property type="entry name" value="Acyl-CoA N-acyltransferases (Nat)"/>
    <property type="match status" value="1"/>
</dbReference>
<evidence type="ECO:0000259" key="12">
    <source>
        <dbReference type="PROSITE" id="PS51726"/>
    </source>
</evidence>
<keyword evidence="8" id="KW-0156">Chromatin regulator</keyword>
<dbReference type="PROSITE" id="PS51726">
    <property type="entry name" value="MYST_HAT"/>
    <property type="match status" value="1"/>
</dbReference>
<evidence type="ECO:0000256" key="9">
    <source>
        <dbReference type="ARBA" id="ARBA00022990"/>
    </source>
</evidence>
<evidence type="ECO:0000256" key="10">
    <source>
        <dbReference type="ARBA" id="ARBA00023242"/>
    </source>
</evidence>
<comment type="catalytic activity">
    <reaction evidence="11">
        <text>L-lysyl-[protein] + acetyl-CoA = N(6)-acetyl-L-lysyl-[protein] + CoA + H(+)</text>
        <dbReference type="Rhea" id="RHEA:45948"/>
        <dbReference type="Rhea" id="RHEA-COMP:9752"/>
        <dbReference type="Rhea" id="RHEA-COMP:10731"/>
        <dbReference type="ChEBI" id="CHEBI:15378"/>
        <dbReference type="ChEBI" id="CHEBI:29969"/>
        <dbReference type="ChEBI" id="CHEBI:57287"/>
        <dbReference type="ChEBI" id="CHEBI:57288"/>
        <dbReference type="ChEBI" id="CHEBI:61930"/>
        <dbReference type="EC" id="2.3.1.48"/>
    </reaction>
</comment>
<dbReference type="InterPro" id="IPR040706">
    <property type="entry name" value="Zf-MYST"/>
</dbReference>
<keyword evidence="15" id="KW-1185">Reference proteome</keyword>
<dbReference type="Pfam" id="PF01853">
    <property type="entry name" value="MOZ_SAS"/>
    <property type="match status" value="1"/>
</dbReference>
<keyword evidence="5" id="KW-0479">Metal-binding</keyword>
<dbReference type="Gene3D" id="2.30.30.140">
    <property type="match status" value="1"/>
</dbReference>
<evidence type="ECO:0000313" key="15">
    <source>
        <dbReference type="Proteomes" id="UP001628156"/>
    </source>
</evidence>
<protein>
    <recommendedName>
        <fullName evidence="3 11">Histone acetyltransferase</fullName>
        <ecNumber evidence="3 11">2.3.1.48</ecNumber>
    </recommendedName>
</protein>
<sequence length="414" mass="48536">MSNIFRFKINEKVLCHKHEDPEGTYREARIIETREHNGNIEYYVRYTEYNKRLDEWTAAINIIRYSSKENIIRPTTKEDGVSQRKMTRALRQSNVSMLEKDSEVIDKTTPQENEIFQRTKNIQHVTIGDYDLNVWYFSPYPGEYGHAERLYICEHCLKYMSKANTYIKHREHCPYHFPPGLLIYKDDERHLAFFEVDGAEAKMFCQSLCLLSKMFLDHKTLYYDVEPFYFYVLCEFNYNEQWKSDDYHIVGYFSKEKASPDGYNLSCLMVLPHHQRKGYGKMLISMSYELSKIEGIPGSPEKPLSDLGLVSFKSYWSGVIAEELLNSTDIPSIEDLTLKTGITKEDCVSALDTLNCISPYRGSQIISINHIKMEALREKCSKKVVLVKKELLHWKPHSVVVKYPNVMQTLKTYC</sequence>
<dbReference type="InterPro" id="IPR025995">
    <property type="entry name" value="Tudor-knot"/>
</dbReference>
<dbReference type="SUPFAM" id="SSF54160">
    <property type="entry name" value="Chromo domain-like"/>
    <property type="match status" value="1"/>
</dbReference>
<dbReference type="Gene3D" id="3.40.630.30">
    <property type="match status" value="1"/>
</dbReference>
<reference evidence="14 15" key="1">
    <citation type="journal article" date="2019" name="PLoS Negl. Trop. Dis.">
        <title>Whole genome sequencing of Entamoeba nuttalli reveals mammalian host-related molecular signatures and a novel octapeptide-repeat surface protein.</title>
        <authorList>
            <person name="Tanaka M."/>
            <person name="Makiuchi T."/>
            <person name="Komiyama T."/>
            <person name="Shiina T."/>
            <person name="Osaki K."/>
            <person name="Tachibana H."/>
        </authorList>
    </citation>
    <scope>NUCLEOTIDE SEQUENCE [LARGE SCALE GENOMIC DNA]</scope>
    <source>
        <strain evidence="14 15">P19-061405</strain>
    </source>
</reference>
<evidence type="ECO:0000313" key="13">
    <source>
        <dbReference type="EMBL" id="GAB1221757.1"/>
    </source>
</evidence>
<keyword evidence="10 11" id="KW-0539">Nucleus</keyword>
<dbReference type="PANTHER" id="PTHR10615">
    <property type="entry name" value="HISTONE ACETYLTRANSFERASE"/>
    <property type="match status" value="1"/>
</dbReference>
<dbReference type="EMBL" id="BAAFRS010000320">
    <property type="protein sequence ID" value="GAB1227123.1"/>
    <property type="molecule type" value="Genomic_DNA"/>
</dbReference>
<evidence type="ECO:0000256" key="6">
    <source>
        <dbReference type="ARBA" id="ARBA00022771"/>
    </source>
</evidence>
<gene>
    <name evidence="13" type="ORF">ENUP19_0084G0005</name>
    <name evidence="14" type="ORF">ENUP19_0320G0008</name>
</gene>
<dbReference type="EC" id="2.3.1.48" evidence="3 11"/>
<dbReference type="Pfam" id="PF17772">
    <property type="entry name" value="zf-MYST"/>
    <property type="match status" value="1"/>
</dbReference>
<evidence type="ECO:0000256" key="4">
    <source>
        <dbReference type="ARBA" id="ARBA00022679"/>
    </source>
</evidence>
<proteinExistence type="inferred from homology"/>
<dbReference type="PANTHER" id="PTHR10615:SF161">
    <property type="entry name" value="HISTONE ACETYLTRANSFERASE KAT7"/>
    <property type="match status" value="1"/>
</dbReference>
<dbReference type="CDD" id="cd04301">
    <property type="entry name" value="NAT_SF"/>
    <property type="match status" value="1"/>
</dbReference>
<reference evidence="14" key="2">
    <citation type="submission" date="2024-08" db="EMBL/GenBank/DDBJ databases">
        <title>Draft genome assembly of Entamoeba nuttalli using a combination of long-read and short-read sequencing data.</title>
        <authorList>
            <person name="Tanaka M."/>
            <person name="Tachibana H."/>
        </authorList>
    </citation>
    <scope>NUCLEOTIDE SEQUENCE</scope>
    <source>
        <strain evidence="14">P19-061405</strain>
    </source>
</reference>
<evidence type="ECO:0000256" key="3">
    <source>
        <dbReference type="ARBA" id="ARBA00013184"/>
    </source>
</evidence>
<comment type="subcellular location">
    <subcellularLocation>
        <location evidence="1 11">Nucleus</location>
    </subcellularLocation>
</comment>
<evidence type="ECO:0000256" key="2">
    <source>
        <dbReference type="ARBA" id="ARBA00010107"/>
    </source>
</evidence>
<keyword evidence="6" id="KW-0863">Zinc-finger</keyword>
<dbReference type="EMBL" id="BAAFRS010000084">
    <property type="protein sequence ID" value="GAB1221757.1"/>
    <property type="molecule type" value="Genomic_DNA"/>
</dbReference>
<name>A0ABQ0DW95_9EUKA</name>
<dbReference type="InterPro" id="IPR036388">
    <property type="entry name" value="WH-like_DNA-bd_sf"/>
</dbReference>
<evidence type="ECO:0000256" key="1">
    <source>
        <dbReference type="ARBA" id="ARBA00004123"/>
    </source>
</evidence>
<accession>A0ABQ0DW95</accession>
<comment type="similarity">
    <text evidence="2 11">Belongs to the MYST (SAS/MOZ) family.</text>
</comment>
<feature type="domain" description="MYST-type HAT" evidence="12">
    <location>
        <begin position="117"/>
        <end position="396"/>
    </location>
</feature>
<dbReference type="Gene3D" id="3.30.60.60">
    <property type="entry name" value="N-acetyl transferase-like"/>
    <property type="match status" value="1"/>
</dbReference>
<dbReference type="Pfam" id="PF11717">
    <property type="entry name" value="Tudor-knot"/>
    <property type="match status" value="1"/>
</dbReference>
<keyword evidence="9" id="KW-0007">Acetylation</keyword>
<evidence type="ECO:0000256" key="11">
    <source>
        <dbReference type="RuleBase" id="RU361211"/>
    </source>
</evidence>
<organism evidence="14 15">
    <name type="scientific">Entamoeba nuttalli</name>
    <dbReference type="NCBI Taxonomy" id="412467"/>
    <lineage>
        <taxon>Eukaryota</taxon>
        <taxon>Amoebozoa</taxon>
        <taxon>Evosea</taxon>
        <taxon>Archamoebae</taxon>
        <taxon>Mastigamoebida</taxon>
        <taxon>Entamoebidae</taxon>
        <taxon>Entamoeba</taxon>
    </lineage>
</organism>